<dbReference type="RefSeq" id="WP_253769477.1">
    <property type="nucleotide sequence ID" value="NZ_BAAAVE010000022.1"/>
</dbReference>
<evidence type="ECO:0000259" key="7">
    <source>
        <dbReference type="PROSITE" id="PS51462"/>
    </source>
</evidence>
<keyword evidence="4" id="KW-0378">Hydrolase</keyword>
<evidence type="ECO:0000313" key="9">
    <source>
        <dbReference type="Proteomes" id="UP001320766"/>
    </source>
</evidence>
<dbReference type="InterPro" id="IPR015797">
    <property type="entry name" value="NUDIX_hydrolase-like_dom_sf"/>
</dbReference>
<evidence type="ECO:0000256" key="3">
    <source>
        <dbReference type="ARBA" id="ARBA00022723"/>
    </source>
</evidence>
<protein>
    <submittedName>
        <fullName evidence="8">8-oxo-dGTP pyrophosphatase MutT (NUDIX family)</fullName>
    </submittedName>
</protein>
<proteinExistence type="predicted"/>
<evidence type="ECO:0000256" key="1">
    <source>
        <dbReference type="ARBA" id="ARBA00001936"/>
    </source>
</evidence>
<dbReference type="PANTHER" id="PTHR12318">
    <property type="entry name" value="TESTOSTERONE-REGULATED PROTEIN RP2"/>
    <property type="match status" value="1"/>
</dbReference>
<evidence type="ECO:0000256" key="4">
    <source>
        <dbReference type="ARBA" id="ARBA00022801"/>
    </source>
</evidence>
<organism evidence="8 9">
    <name type="scientific">Nonomuraea roseoviolacea subsp. carminata</name>
    <dbReference type="NCBI Taxonomy" id="160689"/>
    <lineage>
        <taxon>Bacteria</taxon>
        <taxon>Bacillati</taxon>
        <taxon>Actinomycetota</taxon>
        <taxon>Actinomycetes</taxon>
        <taxon>Streptosporangiales</taxon>
        <taxon>Streptosporangiaceae</taxon>
        <taxon>Nonomuraea</taxon>
    </lineage>
</organism>
<evidence type="ECO:0000313" key="8">
    <source>
        <dbReference type="EMBL" id="MCP2346911.1"/>
    </source>
</evidence>
<dbReference type="Gene3D" id="3.90.79.10">
    <property type="entry name" value="Nucleoside Triphosphate Pyrophosphohydrolase"/>
    <property type="match status" value="1"/>
</dbReference>
<dbReference type="SUPFAM" id="SSF55811">
    <property type="entry name" value="Nudix"/>
    <property type="match status" value="1"/>
</dbReference>
<comment type="cofactor">
    <cofactor evidence="2">
        <name>Mg(2+)</name>
        <dbReference type="ChEBI" id="CHEBI:18420"/>
    </cofactor>
</comment>
<keyword evidence="3" id="KW-0479">Metal-binding</keyword>
<dbReference type="PANTHER" id="PTHR12318:SF0">
    <property type="entry name" value="ACYL-COENZYME A DIPHOSPHATASE NUDT19"/>
    <property type="match status" value="1"/>
</dbReference>
<sequence length="279" mass="30272">MTGLPLPGDLAARARDVLSGRVTPEPPRDSATVVVLREGPAGLEVYLLRRKSTMAFAAGAHVFPGGGVDPRDTDQAVAWAGPSPEEWGRLLGADERVARGLVCAAVRETFEECGVLLAGPDERSVVADTTGDDWEADRLALVDRSLAFADFLSRRGLVLRSDLLKPWAHWITPEIEPRRFDTRFFVAVLPEGQRARDVGGEADHATWRRPAEALDRARAGEIFLMPPTHRTLTELAELAELAEPAELDGVEAVLAAPREIVTIMPRVVEVGGELRLVVA</sequence>
<dbReference type="EMBL" id="JAMZEC010000001">
    <property type="protein sequence ID" value="MCP2346911.1"/>
    <property type="molecule type" value="Genomic_DNA"/>
</dbReference>
<name>A0ABT1K096_9ACTN</name>
<keyword evidence="9" id="KW-1185">Reference proteome</keyword>
<comment type="caution">
    <text evidence="8">The sequence shown here is derived from an EMBL/GenBank/DDBJ whole genome shotgun (WGS) entry which is preliminary data.</text>
</comment>
<dbReference type="PROSITE" id="PS51462">
    <property type="entry name" value="NUDIX"/>
    <property type="match status" value="1"/>
</dbReference>
<dbReference type="InterPro" id="IPR039121">
    <property type="entry name" value="NUDT19"/>
</dbReference>
<keyword evidence="5" id="KW-0460">Magnesium</keyword>
<accession>A0ABT1K096</accession>
<gene>
    <name evidence="8" type="ORF">HD595_003033</name>
</gene>
<evidence type="ECO:0000256" key="2">
    <source>
        <dbReference type="ARBA" id="ARBA00001946"/>
    </source>
</evidence>
<dbReference type="CDD" id="cd18870">
    <property type="entry name" value="NUDIX_AcylCoAdiphos_Nudt19"/>
    <property type="match status" value="1"/>
</dbReference>
<evidence type="ECO:0000256" key="6">
    <source>
        <dbReference type="ARBA" id="ARBA00023211"/>
    </source>
</evidence>
<evidence type="ECO:0000256" key="5">
    <source>
        <dbReference type="ARBA" id="ARBA00022842"/>
    </source>
</evidence>
<reference evidence="8 9" key="1">
    <citation type="submission" date="2022-06" db="EMBL/GenBank/DDBJ databases">
        <title>Sequencing the genomes of 1000 actinobacteria strains.</title>
        <authorList>
            <person name="Klenk H.-P."/>
        </authorList>
    </citation>
    <scope>NUCLEOTIDE SEQUENCE [LARGE SCALE GENOMIC DNA]</scope>
    <source>
        <strain evidence="8 9">DSM 44170</strain>
    </source>
</reference>
<keyword evidence="6" id="KW-0464">Manganese</keyword>
<dbReference type="InterPro" id="IPR000086">
    <property type="entry name" value="NUDIX_hydrolase_dom"/>
</dbReference>
<dbReference type="Proteomes" id="UP001320766">
    <property type="component" value="Unassembled WGS sequence"/>
</dbReference>
<comment type="cofactor">
    <cofactor evidence="1">
        <name>Mn(2+)</name>
        <dbReference type="ChEBI" id="CHEBI:29035"/>
    </cofactor>
</comment>
<feature type="domain" description="Nudix hydrolase" evidence="7">
    <location>
        <begin position="26"/>
        <end position="230"/>
    </location>
</feature>